<dbReference type="InterPro" id="IPR019261">
    <property type="entry name" value="PARG_cat_microbial"/>
</dbReference>
<evidence type="ECO:0000256" key="1">
    <source>
        <dbReference type="SAM" id="MobiDB-lite"/>
    </source>
</evidence>
<feature type="compositionally biased region" description="Basic and acidic residues" evidence="1">
    <location>
        <begin position="1"/>
        <end position="14"/>
    </location>
</feature>
<proteinExistence type="predicted"/>
<feature type="compositionally biased region" description="Basic and acidic residues" evidence="1">
    <location>
        <begin position="37"/>
        <end position="46"/>
    </location>
</feature>
<feature type="region of interest" description="Disordered" evidence="1">
    <location>
        <begin position="1"/>
        <end position="75"/>
    </location>
</feature>
<name>A0A813CKI3_9DINO</name>
<gene>
    <name evidence="3" type="ORF">SNEC2469_LOCUS35563</name>
</gene>
<dbReference type="OrthoDB" id="9985428at2759"/>
<sequence>MTKERTWERPKAEPAARAAPPPPVGTAATTASIGGDPKAKQPRKDGAGAAAMEETISPGSSPQGRNLAGVQRRGAGTDWHAEEFKNRLEKARSTKDRNFIKSILKEVAENNYALRNQWAVPRTELVSAESCLKSRVTGMGTDPEITFSCMTTADALMFFGREPSRKVVGLNFANGQSVGGGYKNGAYAQEEDLCRRMPTLYTSLYNAKREGHYPFGPATCSSASPARYSDVLWTPKVCIARAGEERGFELLPKDQQANVSLVAAAAPNIKFADPPERYDKDLMLNTVKAVLLAPLNKQPETTTIVLGAWGCGAFGCDPYDIAELFVKALVEHRLGRLYREVHFAIPQFDVTDQNPTVFREIFRRKAVKFKEIEMTLGCNVGQAANLDFGLDSSTDLAQGALEDVQRCTCSRNGTKRLPTFYPEYEDENRFTHAGSSSSRFCGMAAGVPEVGFQLFTETKADKRQRAAIQVLAGAEVLQLLLQQVFERASLNGVAVESFYLQQQIQWEMDKYPSPHLSPTRKIFRACLGVFQCDSEANLALISSQLEDGSNGRGLSRIRRRCAKPSSNSEAEQDVKEFETEASAKFGHGQASVRMLGRALELLNIPLAPLAEVKEQLAVHARSTGFASAVVTMLDNRDACRLLLALCCSALAADVEKHQALSAVKAHAPDKEAGEVKAVKAPMPFGDLEPFGRQNAGQDLTESAISETNEMVGQLERAEVAEECISGTDAAARCGLGLL</sequence>
<dbReference type="Pfam" id="PF10021">
    <property type="entry name" value="PARG_cat_microb"/>
    <property type="match status" value="1"/>
</dbReference>
<feature type="domain" description="Microbial-type PARG catalytic" evidence="2">
    <location>
        <begin position="139"/>
        <end position="241"/>
    </location>
</feature>
<dbReference type="EMBL" id="CAJNJA010103474">
    <property type="protein sequence ID" value="CAE7945335.1"/>
    <property type="molecule type" value="Genomic_DNA"/>
</dbReference>
<dbReference type="PANTHER" id="PTHR35596">
    <property type="entry name" value="DUF2263 DOMAIN-CONTAINING PROTEIN"/>
    <property type="match status" value="1"/>
</dbReference>
<evidence type="ECO:0000313" key="4">
    <source>
        <dbReference type="Proteomes" id="UP000601435"/>
    </source>
</evidence>
<dbReference type="InterPro" id="IPR012664">
    <property type="entry name" value="CHP02452"/>
</dbReference>
<accession>A0A813CKI3</accession>
<evidence type="ECO:0000259" key="2">
    <source>
        <dbReference type="Pfam" id="PF10021"/>
    </source>
</evidence>
<dbReference type="Proteomes" id="UP000601435">
    <property type="component" value="Unassembled WGS sequence"/>
</dbReference>
<protein>
    <recommendedName>
        <fullName evidence="2">Microbial-type PARG catalytic domain-containing protein</fullName>
    </recommendedName>
</protein>
<comment type="caution">
    <text evidence="3">The sequence shown here is derived from an EMBL/GenBank/DDBJ whole genome shotgun (WGS) entry which is preliminary data.</text>
</comment>
<dbReference type="Gene3D" id="3.40.220.10">
    <property type="entry name" value="Leucine Aminopeptidase, subunit E, domain 1"/>
    <property type="match status" value="1"/>
</dbReference>
<dbReference type="AlphaFoldDB" id="A0A813CKI3"/>
<reference evidence="3" key="1">
    <citation type="submission" date="2021-02" db="EMBL/GenBank/DDBJ databases">
        <authorList>
            <person name="Dougan E. K."/>
            <person name="Rhodes N."/>
            <person name="Thang M."/>
            <person name="Chan C."/>
        </authorList>
    </citation>
    <scope>NUCLEOTIDE SEQUENCE</scope>
</reference>
<dbReference type="PANTHER" id="PTHR35596:SF1">
    <property type="entry name" value="MICROBIAL-TYPE PARG CATALYTIC DOMAIN-CONTAINING PROTEIN"/>
    <property type="match status" value="1"/>
</dbReference>
<dbReference type="SUPFAM" id="SSF52949">
    <property type="entry name" value="Macro domain-like"/>
    <property type="match status" value="1"/>
</dbReference>
<organism evidence="3 4">
    <name type="scientific">Symbiodinium necroappetens</name>
    <dbReference type="NCBI Taxonomy" id="1628268"/>
    <lineage>
        <taxon>Eukaryota</taxon>
        <taxon>Sar</taxon>
        <taxon>Alveolata</taxon>
        <taxon>Dinophyceae</taxon>
        <taxon>Suessiales</taxon>
        <taxon>Symbiodiniaceae</taxon>
        <taxon>Symbiodinium</taxon>
    </lineage>
</organism>
<keyword evidence="4" id="KW-1185">Reference proteome</keyword>
<evidence type="ECO:0000313" key="3">
    <source>
        <dbReference type="EMBL" id="CAE7945335.1"/>
    </source>
</evidence>
<dbReference type="InterPro" id="IPR043472">
    <property type="entry name" value="Macro_dom-like"/>
</dbReference>
<dbReference type="NCBIfam" id="TIGR02452">
    <property type="entry name" value="TIGR02452 family protein"/>
    <property type="match status" value="1"/>
</dbReference>